<keyword evidence="2" id="KW-1185">Reference proteome</keyword>
<reference evidence="1 2" key="1">
    <citation type="submission" date="2015-01" db="EMBL/GenBank/DDBJ databases">
        <title>Rufibacter sp./DG31D/ whole genome sequencing.</title>
        <authorList>
            <person name="Kim M.K."/>
            <person name="Srinivasan S."/>
            <person name="Lee J.-J."/>
        </authorList>
    </citation>
    <scope>NUCLEOTIDE SEQUENCE [LARGE SCALE GENOMIC DNA]</scope>
    <source>
        <strain evidence="1 2">DG31D</strain>
    </source>
</reference>
<evidence type="ECO:0000313" key="1">
    <source>
        <dbReference type="EMBL" id="AKQ45024.1"/>
    </source>
</evidence>
<dbReference type="Proteomes" id="UP000036458">
    <property type="component" value="Chromosome"/>
</dbReference>
<dbReference type="EMBL" id="CP010777">
    <property type="protein sequence ID" value="AKQ45024.1"/>
    <property type="molecule type" value="Genomic_DNA"/>
</dbReference>
<sequence>MKNPRNRTIPLLFFGAFILVIYFCIPSTNFHNCTWNEDFGKMKFEGVIQKKYLDKSNHSTPTVVLIDFQNNMDTLDLFGEDTGVYEAISLGDTIKKPSGTRQMLKMRNNEYVVFKTAEFGCDSTKLKKEEYLFGVYNLIGND</sequence>
<dbReference type="RefSeq" id="WP_048919855.1">
    <property type="nucleotide sequence ID" value="NZ_CP010777.1"/>
</dbReference>
<dbReference type="STRING" id="1379910.TH63_04285"/>
<organism evidence="1 2">
    <name type="scientific">Rufibacter radiotolerans</name>
    <dbReference type="NCBI Taxonomy" id="1379910"/>
    <lineage>
        <taxon>Bacteria</taxon>
        <taxon>Pseudomonadati</taxon>
        <taxon>Bacteroidota</taxon>
        <taxon>Cytophagia</taxon>
        <taxon>Cytophagales</taxon>
        <taxon>Hymenobacteraceae</taxon>
        <taxon>Rufibacter</taxon>
    </lineage>
</organism>
<dbReference type="KEGG" id="ruf:TH63_04285"/>
<dbReference type="OrthoDB" id="1356856at2"/>
<name>A0A0H4VMM4_9BACT</name>
<protein>
    <submittedName>
        <fullName evidence="1">Uncharacterized protein</fullName>
    </submittedName>
</protein>
<proteinExistence type="predicted"/>
<evidence type="ECO:0000313" key="2">
    <source>
        <dbReference type="Proteomes" id="UP000036458"/>
    </source>
</evidence>
<accession>A0A0H4VMM4</accession>
<dbReference type="PATRIC" id="fig|1379910.4.peg.933"/>
<dbReference type="AlphaFoldDB" id="A0A0H4VMM4"/>
<gene>
    <name evidence="1" type="ORF">TH63_04285</name>
</gene>